<organism evidence="2 3">
    <name type="scientific">Actinoplanes subglobosus</name>
    <dbReference type="NCBI Taxonomy" id="1547892"/>
    <lineage>
        <taxon>Bacteria</taxon>
        <taxon>Bacillati</taxon>
        <taxon>Actinomycetota</taxon>
        <taxon>Actinomycetes</taxon>
        <taxon>Micromonosporales</taxon>
        <taxon>Micromonosporaceae</taxon>
        <taxon>Actinoplanes</taxon>
    </lineage>
</organism>
<dbReference type="SMART" id="SM00458">
    <property type="entry name" value="RICIN"/>
    <property type="match status" value="1"/>
</dbReference>
<protein>
    <submittedName>
        <fullName evidence="2">Beta-L-arabinofuranosidase domain-containing protein</fullName>
    </submittedName>
</protein>
<dbReference type="InterPro" id="IPR012878">
    <property type="entry name" value="Beta-AFase-like_GH127_cat"/>
</dbReference>
<dbReference type="PROSITE" id="PS50231">
    <property type="entry name" value="RICIN_B_LECTIN"/>
    <property type="match status" value="1"/>
</dbReference>
<dbReference type="SUPFAM" id="SSF50370">
    <property type="entry name" value="Ricin B-like lectins"/>
    <property type="match status" value="1"/>
</dbReference>
<dbReference type="SUPFAM" id="SSF48208">
    <property type="entry name" value="Six-hairpin glycosidases"/>
    <property type="match status" value="1"/>
</dbReference>
<proteinExistence type="predicted"/>
<evidence type="ECO:0000313" key="2">
    <source>
        <dbReference type="EMBL" id="MFC4070282.1"/>
    </source>
</evidence>
<dbReference type="PANTHER" id="PTHR31151:SF0">
    <property type="entry name" value="PROLINE-TRNA LIGASE (DUF1680)"/>
    <property type="match status" value="1"/>
</dbReference>
<dbReference type="Gene3D" id="2.80.10.50">
    <property type="match status" value="2"/>
</dbReference>
<keyword evidence="3" id="KW-1185">Reference proteome</keyword>
<comment type="caution">
    <text evidence="2">The sequence shown here is derived from an EMBL/GenBank/DDBJ whole genome shotgun (WGS) entry which is preliminary data.</text>
</comment>
<reference evidence="3" key="1">
    <citation type="journal article" date="2019" name="Int. J. Syst. Evol. Microbiol.">
        <title>The Global Catalogue of Microorganisms (GCM) 10K type strain sequencing project: providing services to taxonomists for standard genome sequencing and annotation.</title>
        <authorList>
            <consortium name="The Broad Institute Genomics Platform"/>
            <consortium name="The Broad Institute Genome Sequencing Center for Infectious Disease"/>
            <person name="Wu L."/>
            <person name="Ma J."/>
        </authorList>
    </citation>
    <scope>NUCLEOTIDE SEQUENCE [LARGE SCALE GENOMIC DNA]</scope>
    <source>
        <strain evidence="3">TBRC 5832</strain>
    </source>
</reference>
<dbReference type="PANTHER" id="PTHR31151">
    <property type="entry name" value="PROLINE-TRNA LIGASE (DUF1680)"/>
    <property type="match status" value="1"/>
</dbReference>
<feature type="domain" description="Ricin B lectin" evidence="1">
    <location>
        <begin position="583"/>
        <end position="719"/>
    </location>
</feature>
<dbReference type="CDD" id="cd00161">
    <property type="entry name" value="beta-trefoil_Ricin-like"/>
    <property type="match status" value="1"/>
</dbReference>
<dbReference type="Pfam" id="PF20736">
    <property type="entry name" value="Glyco_hydro127M"/>
    <property type="match status" value="1"/>
</dbReference>
<dbReference type="Proteomes" id="UP001595867">
    <property type="component" value="Unassembled WGS sequence"/>
</dbReference>
<sequence length="721" mass="78104">MPGLPAAAAETGVSAYQFSLGQVRLTAGRLMDNQNRTMTYLRMVDVDRLLYVFRANHGLSTGGAAANGGWDAPDFPFRSHVQGHFLTAWSQAWAVLGDTVCRDKANYMVAELAKCQASNGYLSGFPEADITAVHNRTLTNGNVPYYCLHKTLAGLLDVWRYIGGTQARDVLLKFAAWVDTRTAALTTAQMQAMLQTEFGGMNAVLTDLYQQTNDTRWLTVARRFDHAVVFDPLAGNTDSLNGLHANTQVPKWIGAAREYKATGTTRYRDIARNAWNITVGAHTYAIGGNSQAEHFRPANAIAGYLTNDTCEHCNSVNMLRLTNELYVTEPDRAAYFDFYEQALLNHVLGAQNPASANGHVTYFTPLRPGGRRGVGPAWGGGTWSTDYGTFWCCQGTGVEVNTRLAESIYFYSGTTLTVNLFAPSVLSWTQRGITVTQTTTFPESDTSTLKLAGTMSGSWSIRVRIPSWTSGATITVNGTAVTTSAPGTYTTITRTWAANDTIVVRLPMRIVLRAANDNPDLQAITYGPVVLAGNYGDTALTTPPTLTVSSVTRTTATANGSAVNLVPFYDAHAINYNVYWMTAPTYKLVNNATGLVLGVKDMSVADGGLAVTWGDTGTLDHRWVRITDGTAVRFRNVNSGKVLGVQNMSTADNAVVLQWADNGTADHRWTLVDQGNGVYKIRNVNSGKLLAVLNGGTAWGVQVVQDADNGTADNLWRLTAI</sequence>
<evidence type="ECO:0000313" key="3">
    <source>
        <dbReference type="Proteomes" id="UP001595867"/>
    </source>
</evidence>
<gene>
    <name evidence="2" type="ORF">ACFO0C_35580</name>
</gene>
<accession>A0ABV8J155</accession>
<evidence type="ECO:0000259" key="1">
    <source>
        <dbReference type="SMART" id="SM00458"/>
    </source>
</evidence>
<name>A0ABV8J155_9ACTN</name>
<dbReference type="InterPro" id="IPR035992">
    <property type="entry name" value="Ricin_B-like_lectins"/>
</dbReference>
<dbReference type="RefSeq" id="WP_378071513.1">
    <property type="nucleotide sequence ID" value="NZ_JBHSBL010000024.1"/>
</dbReference>
<dbReference type="Pfam" id="PF14200">
    <property type="entry name" value="RicinB_lectin_2"/>
    <property type="match status" value="1"/>
</dbReference>
<dbReference type="InterPro" id="IPR049046">
    <property type="entry name" value="Beta-AFase-like_GH127_middle"/>
</dbReference>
<dbReference type="InterPro" id="IPR008928">
    <property type="entry name" value="6-hairpin_glycosidase_sf"/>
</dbReference>
<dbReference type="EMBL" id="JBHSBL010000024">
    <property type="protein sequence ID" value="MFC4070282.1"/>
    <property type="molecule type" value="Genomic_DNA"/>
</dbReference>
<dbReference type="InterPro" id="IPR000772">
    <property type="entry name" value="Ricin_B_lectin"/>
</dbReference>
<dbReference type="Pfam" id="PF07944">
    <property type="entry name" value="Beta-AFase-like_GH127_cat"/>
    <property type="match status" value="1"/>
</dbReference>